<evidence type="ECO:0000313" key="19">
    <source>
        <dbReference type="Proteomes" id="UP000231383"/>
    </source>
</evidence>
<keyword evidence="14 16" id="KW-0961">Cell wall biogenesis/degradation</keyword>
<evidence type="ECO:0000256" key="3">
    <source>
        <dbReference type="ARBA" id="ARBA00004496"/>
    </source>
</evidence>
<accession>A0A2M8EZK9</accession>
<dbReference type="PROSITE" id="PS51387">
    <property type="entry name" value="FAD_PCMH"/>
    <property type="match status" value="1"/>
</dbReference>
<dbReference type="NCBIfam" id="TIGR00179">
    <property type="entry name" value="murB"/>
    <property type="match status" value="1"/>
</dbReference>
<evidence type="ECO:0000256" key="14">
    <source>
        <dbReference type="ARBA" id="ARBA00023316"/>
    </source>
</evidence>
<evidence type="ECO:0000256" key="11">
    <source>
        <dbReference type="ARBA" id="ARBA00022984"/>
    </source>
</evidence>
<evidence type="ECO:0000256" key="8">
    <source>
        <dbReference type="ARBA" id="ARBA00022827"/>
    </source>
</evidence>
<dbReference type="Pfam" id="PF01565">
    <property type="entry name" value="FAD_binding_4"/>
    <property type="match status" value="1"/>
</dbReference>
<keyword evidence="8 16" id="KW-0274">FAD</keyword>
<dbReference type="AlphaFoldDB" id="A0A2M8EZK9"/>
<dbReference type="EMBL" id="PFSC01000088">
    <property type="protein sequence ID" value="PJC32456.1"/>
    <property type="molecule type" value="Genomic_DNA"/>
</dbReference>
<dbReference type="SUPFAM" id="SSF56176">
    <property type="entry name" value="FAD-binding/transporter-associated domain-like"/>
    <property type="match status" value="1"/>
</dbReference>
<feature type="active site" description="Proton donor" evidence="16">
    <location>
        <position position="232"/>
    </location>
</feature>
<dbReference type="InterPro" id="IPR006094">
    <property type="entry name" value="Oxid_FAD_bind_N"/>
</dbReference>
<evidence type="ECO:0000256" key="2">
    <source>
        <dbReference type="ARBA" id="ARBA00003921"/>
    </source>
</evidence>
<keyword evidence="10 16" id="KW-0133">Cell shape</keyword>
<reference evidence="19" key="1">
    <citation type="submission" date="2017-09" db="EMBL/GenBank/DDBJ databases">
        <title>Depth-based differentiation of microbial function through sediment-hosted aquifers and enrichment of novel symbionts in the deep terrestrial subsurface.</title>
        <authorList>
            <person name="Probst A.J."/>
            <person name="Ladd B."/>
            <person name="Jarett J.K."/>
            <person name="Geller-Mcgrath D.E."/>
            <person name="Sieber C.M.K."/>
            <person name="Emerson J.B."/>
            <person name="Anantharaman K."/>
            <person name="Thomas B.C."/>
            <person name="Malmstrom R."/>
            <person name="Stieglmeier M."/>
            <person name="Klingl A."/>
            <person name="Woyke T."/>
            <person name="Ryan C.M."/>
            <person name="Banfield J.F."/>
        </authorList>
    </citation>
    <scope>NUCLEOTIDE SEQUENCE [LARGE SCALE GENOMIC DNA]</scope>
</reference>
<keyword evidence="7 16" id="KW-0285">Flavoprotein</keyword>
<evidence type="ECO:0000259" key="17">
    <source>
        <dbReference type="PROSITE" id="PS51387"/>
    </source>
</evidence>
<comment type="subcellular location">
    <subcellularLocation>
        <location evidence="3 16">Cytoplasm</location>
    </subcellularLocation>
</comment>
<evidence type="ECO:0000256" key="15">
    <source>
        <dbReference type="ARBA" id="ARBA00048914"/>
    </source>
</evidence>
<dbReference type="InterPro" id="IPR016169">
    <property type="entry name" value="FAD-bd_PCMH_sub2"/>
</dbReference>
<evidence type="ECO:0000313" key="18">
    <source>
        <dbReference type="EMBL" id="PJC32456.1"/>
    </source>
</evidence>
<dbReference type="GO" id="GO:0008762">
    <property type="term" value="F:UDP-N-acetylmuramate dehydrogenase activity"/>
    <property type="evidence" value="ECO:0007669"/>
    <property type="project" value="UniProtKB-UniRule"/>
</dbReference>
<keyword evidence="12 16" id="KW-0560">Oxidoreductase</keyword>
<comment type="function">
    <text evidence="2 16">Cell wall formation.</text>
</comment>
<evidence type="ECO:0000256" key="9">
    <source>
        <dbReference type="ARBA" id="ARBA00022857"/>
    </source>
</evidence>
<comment type="similarity">
    <text evidence="16">Belongs to the MurB family.</text>
</comment>
<dbReference type="GO" id="GO:0008360">
    <property type="term" value="P:regulation of cell shape"/>
    <property type="evidence" value="ECO:0007669"/>
    <property type="project" value="UniProtKB-KW"/>
</dbReference>
<keyword evidence="6 16" id="KW-0132">Cell division</keyword>
<gene>
    <name evidence="16 18" type="primary">murB</name>
    <name evidence="18" type="ORF">CO051_03230</name>
</gene>
<keyword evidence="11 16" id="KW-0573">Peptidoglycan synthesis</keyword>
<evidence type="ECO:0000256" key="16">
    <source>
        <dbReference type="HAMAP-Rule" id="MF_00037"/>
    </source>
</evidence>
<comment type="pathway">
    <text evidence="4 16">Cell wall biogenesis; peptidoglycan biosynthesis.</text>
</comment>
<dbReference type="GO" id="GO:0009252">
    <property type="term" value="P:peptidoglycan biosynthetic process"/>
    <property type="evidence" value="ECO:0007669"/>
    <property type="project" value="UniProtKB-UniRule"/>
</dbReference>
<sequence length="316" mass="36294">MQIKNEKFDILVQRFGDRIEIDKDLSQYFTLKLHIIADYFFEAKSVEDWREIMSVVDEYDIPYLIIGGGSNIAIFQQRISRLVIQNRFVQKSVEHETEDYIDLKISSGYSMSRLVKETIELGYSGFEYHQGLPGTLGGAIYMNSKWTRPLSYVSDPLLIATVMDQDGATRKETREYFDFSYDYSVLQNTGEIFIDGVFRLMKHDVLDLRKRSEEALLYRKNTQPFGVSTGGCFFQNISEKEREKHNLPTGSAGYLIDSAGLKGKIIGGFQVSEKHANFIVNIGDGTHEDLSELINVVKRTVKEKFDVDLKEEVRII</sequence>
<feature type="domain" description="FAD-binding PCMH-type" evidence="17">
    <location>
        <begin position="33"/>
        <end position="203"/>
    </location>
</feature>
<evidence type="ECO:0000256" key="6">
    <source>
        <dbReference type="ARBA" id="ARBA00022618"/>
    </source>
</evidence>
<dbReference type="UniPathway" id="UPA00219"/>
<evidence type="ECO:0000256" key="5">
    <source>
        <dbReference type="ARBA" id="ARBA00022490"/>
    </source>
</evidence>
<dbReference type="Proteomes" id="UP000231383">
    <property type="component" value="Unassembled WGS sequence"/>
</dbReference>
<keyword evidence="5 16" id="KW-0963">Cytoplasm</keyword>
<dbReference type="InterPro" id="IPR016166">
    <property type="entry name" value="FAD-bd_PCMH"/>
</dbReference>
<comment type="catalytic activity">
    <reaction evidence="15 16">
        <text>UDP-N-acetyl-alpha-D-muramate + NADP(+) = UDP-N-acetyl-3-O-(1-carboxyvinyl)-alpha-D-glucosamine + NADPH + H(+)</text>
        <dbReference type="Rhea" id="RHEA:12248"/>
        <dbReference type="ChEBI" id="CHEBI:15378"/>
        <dbReference type="ChEBI" id="CHEBI:57783"/>
        <dbReference type="ChEBI" id="CHEBI:58349"/>
        <dbReference type="ChEBI" id="CHEBI:68483"/>
        <dbReference type="ChEBI" id="CHEBI:70757"/>
        <dbReference type="EC" id="1.3.1.98"/>
    </reaction>
</comment>
<dbReference type="PANTHER" id="PTHR21071">
    <property type="entry name" value="UDP-N-ACETYLENOLPYRUVOYLGLUCOSAMINE REDUCTASE"/>
    <property type="match status" value="1"/>
</dbReference>
<dbReference type="GO" id="GO:0071949">
    <property type="term" value="F:FAD binding"/>
    <property type="evidence" value="ECO:0007669"/>
    <property type="project" value="InterPro"/>
</dbReference>
<dbReference type="InterPro" id="IPR011601">
    <property type="entry name" value="MurB_C"/>
</dbReference>
<name>A0A2M8EZK9_9BACT</name>
<dbReference type="InterPro" id="IPR003170">
    <property type="entry name" value="MurB"/>
</dbReference>
<comment type="cofactor">
    <cofactor evidence="1 16">
        <name>FAD</name>
        <dbReference type="ChEBI" id="CHEBI:57692"/>
    </cofactor>
</comment>
<dbReference type="GO" id="GO:0005829">
    <property type="term" value="C:cytosol"/>
    <property type="evidence" value="ECO:0007669"/>
    <property type="project" value="TreeGrafter"/>
</dbReference>
<proteinExistence type="inferred from homology"/>
<feature type="active site" evidence="16">
    <location>
        <position position="312"/>
    </location>
</feature>
<dbReference type="PANTHER" id="PTHR21071:SF4">
    <property type="entry name" value="UDP-N-ACETYLENOLPYRUVOYLGLUCOSAMINE REDUCTASE"/>
    <property type="match status" value="1"/>
</dbReference>
<dbReference type="Gene3D" id="3.30.465.10">
    <property type="match status" value="1"/>
</dbReference>
<dbReference type="InterPro" id="IPR016167">
    <property type="entry name" value="FAD-bd_PCMH_sub1"/>
</dbReference>
<comment type="caution">
    <text evidence="16">Lacks conserved residue(s) required for the propagation of feature annotation.</text>
</comment>
<evidence type="ECO:0000256" key="13">
    <source>
        <dbReference type="ARBA" id="ARBA00023306"/>
    </source>
</evidence>
<evidence type="ECO:0000256" key="12">
    <source>
        <dbReference type="ARBA" id="ARBA00023002"/>
    </source>
</evidence>
<dbReference type="Gene3D" id="3.90.78.10">
    <property type="entry name" value="UDP-N-acetylenolpyruvoylglucosamine reductase, C-terminal domain"/>
    <property type="match status" value="1"/>
</dbReference>
<keyword evidence="13 16" id="KW-0131">Cell cycle</keyword>
<comment type="caution">
    <text evidence="18">The sequence shown here is derived from an EMBL/GenBank/DDBJ whole genome shotgun (WGS) entry which is preliminary data.</text>
</comment>
<dbReference type="Gene3D" id="3.30.43.10">
    <property type="entry name" value="Uridine Diphospho-n-acetylenolpyruvylglucosamine Reductase, domain 2"/>
    <property type="match status" value="1"/>
</dbReference>
<organism evidence="18 19">
    <name type="scientific">Candidatus Roizmanbacteria bacterium CG_4_9_14_0_2_um_filter_39_13</name>
    <dbReference type="NCBI Taxonomy" id="1974839"/>
    <lineage>
        <taxon>Bacteria</taxon>
        <taxon>Candidatus Roizmaniibacteriota</taxon>
    </lineage>
</organism>
<dbReference type="GO" id="GO:0051301">
    <property type="term" value="P:cell division"/>
    <property type="evidence" value="ECO:0007669"/>
    <property type="project" value="UniProtKB-KW"/>
</dbReference>
<keyword evidence="9 16" id="KW-0521">NADP</keyword>
<dbReference type="Pfam" id="PF02873">
    <property type="entry name" value="MurB_C"/>
    <property type="match status" value="1"/>
</dbReference>
<protein>
    <recommendedName>
        <fullName evidence="16">UDP-N-acetylenolpyruvoylglucosamine reductase</fullName>
        <ecNumber evidence="16">1.3.1.98</ecNumber>
    </recommendedName>
    <alternativeName>
        <fullName evidence="16">UDP-N-acetylmuramate dehydrogenase</fullName>
    </alternativeName>
</protein>
<dbReference type="InterPro" id="IPR036635">
    <property type="entry name" value="MurB_C_sf"/>
</dbReference>
<evidence type="ECO:0000256" key="4">
    <source>
        <dbReference type="ARBA" id="ARBA00004752"/>
    </source>
</evidence>
<dbReference type="EC" id="1.3.1.98" evidence="16"/>
<evidence type="ECO:0000256" key="10">
    <source>
        <dbReference type="ARBA" id="ARBA00022960"/>
    </source>
</evidence>
<dbReference type="GO" id="GO:0071555">
    <property type="term" value="P:cell wall organization"/>
    <property type="evidence" value="ECO:0007669"/>
    <property type="project" value="UniProtKB-KW"/>
</dbReference>
<dbReference type="HAMAP" id="MF_00037">
    <property type="entry name" value="MurB"/>
    <property type="match status" value="1"/>
</dbReference>
<dbReference type="InterPro" id="IPR036318">
    <property type="entry name" value="FAD-bd_PCMH-like_sf"/>
</dbReference>
<dbReference type="SUPFAM" id="SSF56194">
    <property type="entry name" value="Uridine diphospho-N-Acetylenolpyruvylglucosamine reductase, MurB, C-terminal domain"/>
    <property type="match status" value="1"/>
</dbReference>
<evidence type="ECO:0000256" key="7">
    <source>
        <dbReference type="ARBA" id="ARBA00022630"/>
    </source>
</evidence>
<evidence type="ECO:0000256" key="1">
    <source>
        <dbReference type="ARBA" id="ARBA00001974"/>
    </source>
</evidence>